<organism evidence="3 4">
    <name type="scientific">Protopolystoma xenopodis</name>
    <dbReference type="NCBI Taxonomy" id="117903"/>
    <lineage>
        <taxon>Eukaryota</taxon>
        <taxon>Metazoa</taxon>
        <taxon>Spiralia</taxon>
        <taxon>Lophotrochozoa</taxon>
        <taxon>Platyhelminthes</taxon>
        <taxon>Monogenea</taxon>
        <taxon>Polyopisthocotylea</taxon>
        <taxon>Polystomatidea</taxon>
        <taxon>Polystomatidae</taxon>
        <taxon>Protopolystoma</taxon>
    </lineage>
</organism>
<feature type="domain" description="Fibronectin type-III" evidence="2">
    <location>
        <begin position="1"/>
        <end position="67"/>
    </location>
</feature>
<dbReference type="AlphaFoldDB" id="A0A448WWK9"/>
<evidence type="ECO:0000256" key="1">
    <source>
        <dbReference type="ARBA" id="ARBA00022737"/>
    </source>
</evidence>
<comment type="caution">
    <text evidence="3">The sequence shown here is derived from an EMBL/GenBank/DDBJ whole genome shotgun (WGS) entry which is preliminary data.</text>
</comment>
<dbReference type="SUPFAM" id="SSF49265">
    <property type="entry name" value="Fibronectin type III"/>
    <property type="match status" value="1"/>
</dbReference>
<dbReference type="Pfam" id="PF00041">
    <property type="entry name" value="fn3"/>
    <property type="match status" value="1"/>
</dbReference>
<dbReference type="InterPro" id="IPR036116">
    <property type="entry name" value="FN3_sf"/>
</dbReference>
<dbReference type="InterPro" id="IPR050964">
    <property type="entry name" value="Striated_Muscle_Regulatory"/>
</dbReference>
<evidence type="ECO:0000259" key="2">
    <source>
        <dbReference type="PROSITE" id="PS50853"/>
    </source>
</evidence>
<dbReference type="GO" id="GO:0031430">
    <property type="term" value="C:M band"/>
    <property type="evidence" value="ECO:0007669"/>
    <property type="project" value="TreeGrafter"/>
</dbReference>
<sequence>MTCNYLVEKCDVKTGIWEKVPGLVSNNSIQVRNLTEGRQYTFRVRAVNMLGSSEPGEVSSAVTAKNPYERGLRLGFMEVVNLNKLKDSIKFLSFPDGMFLIPVKLGTENRIVIKPSIIFLA</sequence>
<dbReference type="CDD" id="cd00063">
    <property type="entry name" value="FN3"/>
    <property type="match status" value="1"/>
</dbReference>
<dbReference type="PROSITE" id="PS50853">
    <property type="entry name" value="FN3"/>
    <property type="match status" value="1"/>
</dbReference>
<keyword evidence="4" id="KW-1185">Reference proteome</keyword>
<dbReference type="OrthoDB" id="10052517at2759"/>
<name>A0A448WWK9_9PLAT</name>
<accession>A0A448WWK9</accession>
<dbReference type="PANTHER" id="PTHR13817">
    <property type="entry name" value="TITIN"/>
    <property type="match status" value="1"/>
</dbReference>
<dbReference type="EMBL" id="CAAALY010053921">
    <property type="protein sequence ID" value="VEL21948.1"/>
    <property type="molecule type" value="Genomic_DNA"/>
</dbReference>
<dbReference type="Proteomes" id="UP000784294">
    <property type="component" value="Unassembled WGS sequence"/>
</dbReference>
<dbReference type="GO" id="GO:0045214">
    <property type="term" value="P:sarcomere organization"/>
    <property type="evidence" value="ECO:0007669"/>
    <property type="project" value="TreeGrafter"/>
</dbReference>
<reference evidence="3" key="1">
    <citation type="submission" date="2018-11" db="EMBL/GenBank/DDBJ databases">
        <authorList>
            <consortium name="Pathogen Informatics"/>
        </authorList>
    </citation>
    <scope>NUCLEOTIDE SEQUENCE</scope>
</reference>
<proteinExistence type="predicted"/>
<dbReference type="PANTHER" id="PTHR13817:SF151">
    <property type="entry name" value="TITIN"/>
    <property type="match status" value="1"/>
</dbReference>
<dbReference type="InterPro" id="IPR003961">
    <property type="entry name" value="FN3_dom"/>
</dbReference>
<keyword evidence="1" id="KW-0677">Repeat</keyword>
<dbReference type="Gene3D" id="2.60.40.10">
    <property type="entry name" value="Immunoglobulins"/>
    <property type="match status" value="1"/>
</dbReference>
<evidence type="ECO:0000313" key="4">
    <source>
        <dbReference type="Proteomes" id="UP000784294"/>
    </source>
</evidence>
<protein>
    <recommendedName>
        <fullName evidence="2">Fibronectin type-III domain-containing protein</fullName>
    </recommendedName>
</protein>
<gene>
    <name evidence="3" type="ORF">PXEA_LOCUS15388</name>
</gene>
<evidence type="ECO:0000313" key="3">
    <source>
        <dbReference type="EMBL" id="VEL21948.1"/>
    </source>
</evidence>
<dbReference type="InterPro" id="IPR013783">
    <property type="entry name" value="Ig-like_fold"/>
</dbReference>